<evidence type="ECO:0000313" key="1">
    <source>
        <dbReference type="EMBL" id="MFC5518969.1"/>
    </source>
</evidence>
<keyword evidence="2" id="KW-1185">Reference proteome</keyword>
<dbReference type="Gene3D" id="1.10.260.40">
    <property type="entry name" value="lambda repressor-like DNA-binding domains"/>
    <property type="match status" value="1"/>
</dbReference>
<evidence type="ECO:0008006" key="3">
    <source>
        <dbReference type="Google" id="ProtNLM"/>
    </source>
</evidence>
<sequence length="67" mass="7459">MKLTSYLSDNKIDEKAFGAQLGVSEFAVRKWRYGQRVPNVATIQLISEITGGKVGFPDWLVDQARAS</sequence>
<organism evidence="1 2">
    <name type="scientific">Kaistia terrae</name>
    <dbReference type="NCBI Taxonomy" id="537017"/>
    <lineage>
        <taxon>Bacteria</taxon>
        <taxon>Pseudomonadati</taxon>
        <taxon>Pseudomonadota</taxon>
        <taxon>Alphaproteobacteria</taxon>
        <taxon>Hyphomicrobiales</taxon>
        <taxon>Kaistiaceae</taxon>
        <taxon>Kaistia</taxon>
    </lineage>
</organism>
<dbReference type="SUPFAM" id="SSF47413">
    <property type="entry name" value="lambda repressor-like DNA-binding domains"/>
    <property type="match status" value="1"/>
</dbReference>
<name>A0ABW0Q270_9HYPH</name>
<protein>
    <recommendedName>
        <fullName evidence="3">XRE family transcriptional regulator</fullName>
    </recommendedName>
</protein>
<reference evidence="2" key="1">
    <citation type="journal article" date="2019" name="Int. J. Syst. Evol. Microbiol.">
        <title>The Global Catalogue of Microorganisms (GCM) 10K type strain sequencing project: providing services to taxonomists for standard genome sequencing and annotation.</title>
        <authorList>
            <consortium name="The Broad Institute Genomics Platform"/>
            <consortium name="The Broad Institute Genome Sequencing Center for Infectious Disease"/>
            <person name="Wu L."/>
            <person name="Ma J."/>
        </authorList>
    </citation>
    <scope>NUCLEOTIDE SEQUENCE [LARGE SCALE GENOMIC DNA]</scope>
    <source>
        <strain evidence="2">KACC 12633</strain>
    </source>
</reference>
<evidence type="ECO:0000313" key="2">
    <source>
        <dbReference type="Proteomes" id="UP001596150"/>
    </source>
</evidence>
<dbReference type="InterPro" id="IPR010982">
    <property type="entry name" value="Lambda_DNA-bd_dom_sf"/>
</dbReference>
<dbReference type="EMBL" id="JBHSML010000031">
    <property type="protein sequence ID" value="MFC5518969.1"/>
    <property type="molecule type" value="Genomic_DNA"/>
</dbReference>
<dbReference type="RefSeq" id="WP_266346261.1">
    <property type="nucleotide sequence ID" value="NZ_JAPKNH010000015.1"/>
</dbReference>
<proteinExistence type="predicted"/>
<accession>A0ABW0Q270</accession>
<gene>
    <name evidence="1" type="ORF">ACFPP9_24615</name>
</gene>
<dbReference type="Proteomes" id="UP001596150">
    <property type="component" value="Unassembled WGS sequence"/>
</dbReference>
<comment type="caution">
    <text evidence="1">The sequence shown here is derived from an EMBL/GenBank/DDBJ whole genome shotgun (WGS) entry which is preliminary data.</text>
</comment>